<dbReference type="RefSeq" id="WP_157615990.1">
    <property type="nucleotide sequence ID" value="NZ_CP046622.1"/>
</dbReference>
<keyword evidence="3" id="KW-0804">Transcription</keyword>
<evidence type="ECO:0000256" key="4">
    <source>
        <dbReference type="PROSITE-ProRule" id="PRU00335"/>
    </source>
</evidence>
<evidence type="ECO:0000259" key="6">
    <source>
        <dbReference type="PROSITE" id="PS50977"/>
    </source>
</evidence>
<reference evidence="7 8" key="1">
    <citation type="submission" date="2019-12" db="EMBL/GenBank/DDBJ databases">
        <title>Hybrid Genome Assemblies of two High G+C Isolates from Undergraduate Microbiology Courses.</title>
        <authorList>
            <person name="Ne Ville C.J."/>
            <person name="Enright D."/>
            <person name="Hernandez I."/>
            <person name="Dodsworth J."/>
            <person name="Orwin P.M."/>
        </authorList>
    </citation>
    <scope>NUCLEOTIDE SEQUENCE [LARGE SCALE GENOMIC DNA]</scope>
    <source>
        <strain evidence="7 8">CSUSB</strain>
    </source>
</reference>
<dbReference type="PANTHER" id="PTHR30055">
    <property type="entry name" value="HTH-TYPE TRANSCRIPTIONAL REGULATOR RUTR"/>
    <property type="match status" value="1"/>
</dbReference>
<protein>
    <submittedName>
        <fullName evidence="7">TetR family transcriptional regulator</fullName>
    </submittedName>
</protein>
<name>A0A6I6HMV5_VARPD</name>
<dbReference type="Pfam" id="PF00440">
    <property type="entry name" value="TetR_N"/>
    <property type="match status" value="1"/>
</dbReference>
<dbReference type="InterPro" id="IPR001647">
    <property type="entry name" value="HTH_TetR"/>
</dbReference>
<dbReference type="PROSITE" id="PS50977">
    <property type="entry name" value="HTH_TETR_2"/>
    <property type="match status" value="1"/>
</dbReference>
<evidence type="ECO:0000256" key="3">
    <source>
        <dbReference type="ARBA" id="ARBA00023163"/>
    </source>
</evidence>
<feature type="DNA-binding region" description="H-T-H motif" evidence="4">
    <location>
        <begin position="56"/>
        <end position="75"/>
    </location>
</feature>
<dbReference type="Proteomes" id="UP000425817">
    <property type="component" value="Chromosome"/>
</dbReference>
<feature type="domain" description="HTH tetR-type" evidence="6">
    <location>
        <begin position="33"/>
        <end position="93"/>
    </location>
</feature>
<dbReference type="GO" id="GO:0000976">
    <property type="term" value="F:transcription cis-regulatory region binding"/>
    <property type="evidence" value="ECO:0007669"/>
    <property type="project" value="TreeGrafter"/>
</dbReference>
<accession>A0A6I6HMV5</accession>
<dbReference type="Pfam" id="PF21306">
    <property type="entry name" value="TetR_C_40"/>
    <property type="match status" value="1"/>
</dbReference>
<evidence type="ECO:0000313" key="7">
    <source>
        <dbReference type="EMBL" id="QGW84239.1"/>
    </source>
</evidence>
<evidence type="ECO:0000313" key="8">
    <source>
        <dbReference type="Proteomes" id="UP000425817"/>
    </source>
</evidence>
<organism evidence="7 8">
    <name type="scientific">Variovorax paradoxus</name>
    <dbReference type="NCBI Taxonomy" id="34073"/>
    <lineage>
        <taxon>Bacteria</taxon>
        <taxon>Pseudomonadati</taxon>
        <taxon>Pseudomonadota</taxon>
        <taxon>Betaproteobacteria</taxon>
        <taxon>Burkholderiales</taxon>
        <taxon>Comamonadaceae</taxon>
        <taxon>Variovorax</taxon>
    </lineage>
</organism>
<keyword evidence="2 4" id="KW-0238">DNA-binding</keyword>
<proteinExistence type="predicted"/>
<evidence type="ECO:0000256" key="1">
    <source>
        <dbReference type="ARBA" id="ARBA00023015"/>
    </source>
</evidence>
<dbReference type="AlphaFoldDB" id="A0A6I6HMV5"/>
<dbReference type="OrthoDB" id="9809772at2"/>
<gene>
    <name evidence="7" type="ORF">GOQ09_22845</name>
</gene>
<evidence type="ECO:0000256" key="5">
    <source>
        <dbReference type="SAM" id="MobiDB-lite"/>
    </source>
</evidence>
<dbReference type="InterPro" id="IPR050109">
    <property type="entry name" value="HTH-type_TetR-like_transc_reg"/>
</dbReference>
<evidence type="ECO:0000256" key="2">
    <source>
        <dbReference type="ARBA" id="ARBA00023125"/>
    </source>
</evidence>
<feature type="region of interest" description="Disordered" evidence="5">
    <location>
        <begin position="228"/>
        <end position="251"/>
    </location>
</feature>
<dbReference type="PRINTS" id="PR00455">
    <property type="entry name" value="HTHTETR"/>
</dbReference>
<feature type="compositionally biased region" description="Low complexity" evidence="5">
    <location>
        <begin position="228"/>
        <end position="243"/>
    </location>
</feature>
<sequence length="251" mass="26578">MDSTIGFMAPSIPLPAALAESLVAPRPGLLKRERTRLQLVQAAIKVFSARGYAAATMLEVAAVAGMTTGTVYNHFKTKDELAGAVALWLAETLCQRISDSQAGVAEGAQRMAIGIQRYIWLAHESPAWALLMLDVAAAAPSLLLEIQHYALADMRLGIKQKSFRVPSEAAAMDVLNGAVTQAMRSVAMGGLPATHGREVATCLLRAFGMEPTAAKQVAYRPLPPFPALADAPVKAPVKAPGRAKQPRKSNG</sequence>
<dbReference type="GO" id="GO:0003700">
    <property type="term" value="F:DNA-binding transcription factor activity"/>
    <property type="evidence" value="ECO:0007669"/>
    <property type="project" value="TreeGrafter"/>
</dbReference>
<dbReference type="InterPro" id="IPR049513">
    <property type="entry name" value="TetR_C_40"/>
</dbReference>
<dbReference type="EMBL" id="CP046622">
    <property type="protein sequence ID" value="QGW84239.1"/>
    <property type="molecule type" value="Genomic_DNA"/>
</dbReference>
<dbReference type="SUPFAM" id="SSF46689">
    <property type="entry name" value="Homeodomain-like"/>
    <property type="match status" value="1"/>
</dbReference>
<dbReference type="InterPro" id="IPR009057">
    <property type="entry name" value="Homeodomain-like_sf"/>
</dbReference>
<keyword evidence="1" id="KW-0805">Transcription regulation</keyword>
<dbReference type="PANTHER" id="PTHR30055:SF234">
    <property type="entry name" value="HTH-TYPE TRANSCRIPTIONAL REGULATOR BETI"/>
    <property type="match status" value="1"/>
</dbReference>
<dbReference type="Gene3D" id="1.10.357.10">
    <property type="entry name" value="Tetracycline Repressor, domain 2"/>
    <property type="match status" value="1"/>
</dbReference>